<keyword evidence="2" id="KW-1185">Reference proteome</keyword>
<reference evidence="1" key="1">
    <citation type="submission" date="2022-04" db="EMBL/GenBank/DDBJ databases">
        <title>Genome of the entomopathogenic fungus Entomophthora muscae.</title>
        <authorList>
            <person name="Elya C."/>
            <person name="Lovett B.R."/>
            <person name="Lee E."/>
            <person name="Macias A.M."/>
            <person name="Hajek A.E."/>
            <person name="De Bivort B.L."/>
            <person name="Kasson M.T."/>
            <person name="De Fine Licht H.H."/>
            <person name="Stajich J.E."/>
        </authorList>
    </citation>
    <scope>NUCLEOTIDE SEQUENCE</scope>
    <source>
        <strain evidence="1">Berkeley</strain>
    </source>
</reference>
<sequence>MMEASADYTPSARFNPECFAYAPSEEPRPIIHGSLYSEPAEMVYSQQAAESGMQQWGLQKVENYSSPNYPSPPNARFDGWTELPPRTAP</sequence>
<gene>
    <name evidence="1" type="ORF">DSO57_1028464</name>
</gene>
<evidence type="ECO:0000313" key="2">
    <source>
        <dbReference type="Proteomes" id="UP001165960"/>
    </source>
</evidence>
<protein>
    <submittedName>
        <fullName evidence="1">Uncharacterized protein</fullName>
    </submittedName>
</protein>
<organism evidence="1 2">
    <name type="scientific">Entomophthora muscae</name>
    <dbReference type="NCBI Taxonomy" id="34485"/>
    <lineage>
        <taxon>Eukaryota</taxon>
        <taxon>Fungi</taxon>
        <taxon>Fungi incertae sedis</taxon>
        <taxon>Zoopagomycota</taxon>
        <taxon>Entomophthoromycotina</taxon>
        <taxon>Entomophthoromycetes</taxon>
        <taxon>Entomophthorales</taxon>
        <taxon>Entomophthoraceae</taxon>
        <taxon>Entomophthora</taxon>
    </lineage>
</organism>
<comment type="caution">
    <text evidence="1">The sequence shown here is derived from an EMBL/GenBank/DDBJ whole genome shotgun (WGS) entry which is preliminary data.</text>
</comment>
<accession>A0ACC2SQF7</accession>
<evidence type="ECO:0000313" key="1">
    <source>
        <dbReference type="EMBL" id="KAJ9064624.1"/>
    </source>
</evidence>
<name>A0ACC2SQF7_9FUNG</name>
<dbReference type="EMBL" id="QTSX02004441">
    <property type="protein sequence ID" value="KAJ9064624.1"/>
    <property type="molecule type" value="Genomic_DNA"/>
</dbReference>
<dbReference type="Proteomes" id="UP001165960">
    <property type="component" value="Unassembled WGS sequence"/>
</dbReference>
<proteinExistence type="predicted"/>